<dbReference type="RefSeq" id="WP_081168188.1">
    <property type="nucleotide sequence ID" value="NZ_LWBP01000197.1"/>
</dbReference>
<dbReference type="Pfam" id="PF22124">
    <property type="entry name" value="Glyco_hydro_95_cat"/>
    <property type="match status" value="1"/>
</dbReference>
<dbReference type="AlphaFoldDB" id="A0A1V9FEI4"/>
<dbReference type="InterPro" id="IPR054363">
    <property type="entry name" value="GH95_cat"/>
</dbReference>
<dbReference type="PANTHER" id="PTHR31084">
    <property type="entry name" value="ALPHA-L-FUCOSIDASE 2"/>
    <property type="match status" value="1"/>
</dbReference>
<comment type="caution">
    <text evidence="4">The sequence shown here is derived from an EMBL/GenBank/DDBJ whole genome shotgun (WGS) entry which is preliminary data.</text>
</comment>
<accession>A0A1V9FEI4</accession>
<dbReference type="InterPro" id="IPR049053">
    <property type="entry name" value="AFCA-like_C"/>
</dbReference>
<dbReference type="PIRSF" id="PIRSF007663">
    <property type="entry name" value="UCP007663"/>
    <property type="match status" value="1"/>
</dbReference>
<evidence type="ECO:0000259" key="1">
    <source>
        <dbReference type="Pfam" id="PF14498"/>
    </source>
</evidence>
<dbReference type="FunFam" id="1.50.10.10:FF:000028">
    <property type="entry name" value="Alpha-L-fucosidase 2"/>
    <property type="match status" value="1"/>
</dbReference>
<dbReference type="Gene3D" id="2.70.98.50">
    <property type="entry name" value="putative glycoside hydrolase family protein from bacillus halodurans"/>
    <property type="match status" value="1"/>
</dbReference>
<feature type="domain" description="Alpha fucosidase A-like C-terminal" evidence="2">
    <location>
        <begin position="733"/>
        <end position="825"/>
    </location>
</feature>
<dbReference type="GO" id="GO:0004560">
    <property type="term" value="F:alpha-L-fucosidase activity"/>
    <property type="evidence" value="ECO:0007669"/>
    <property type="project" value="InterPro"/>
</dbReference>
<dbReference type="PANTHER" id="PTHR31084:SF0">
    <property type="entry name" value="ALPHA-L-FUCOSIDASE 2"/>
    <property type="match status" value="1"/>
</dbReference>
<dbReference type="InterPro" id="IPR013780">
    <property type="entry name" value="Glyco_hydro_b"/>
</dbReference>
<dbReference type="Gene3D" id="2.60.40.1180">
    <property type="entry name" value="Golgi alpha-mannosidase II"/>
    <property type="match status" value="1"/>
</dbReference>
<name>A0A1V9FEI4_9BACT</name>
<dbReference type="GO" id="GO:0005975">
    <property type="term" value="P:carbohydrate metabolic process"/>
    <property type="evidence" value="ECO:0007669"/>
    <property type="project" value="InterPro"/>
</dbReference>
<evidence type="ECO:0000259" key="3">
    <source>
        <dbReference type="Pfam" id="PF22124"/>
    </source>
</evidence>
<dbReference type="Pfam" id="PF21307">
    <property type="entry name" value="Glyco_hydro_95_C"/>
    <property type="match status" value="1"/>
</dbReference>
<protein>
    <submittedName>
        <fullName evidence="4">Alpha-L-fucosidase</fullName>
    </submittedName>
</protein>
<dbReference type="Proteomes" id="UP000192276">
    <property type="component" value="Unassembled WGS sequence"/>
</dbReference>
<dbReference type="EMBL" id="LWBP01000197">
    <property type="protein sequence ID" value="OQP56697.1"/>
    <property type="molecule type" value="Genomic_DNA"/>
</dbReference>
<dbReference type="Pfam" id="PF14498">
    <property type="entry name" value="Glyco_hyd_65N_2"/>
    <property type="match status" value="1"/>
</dbReference>
<organism evidence="4 5">
    <name type="scientific">Niastella populi</name>
    <dbReference type="NCBI Taxonomy" id="550983"/>
    <lineage>
        <taxon>Bacteria</taxon>
        <taxon>Pseudomonadati</taxon>
        <taxon>Bacteroidota</taxon>
        <taxon>Chitinophagia</taxon>
        <taxon>Chitinophagales</taxon>
        <taxon>Chitinophagaceae</taxon>
        <taxon>Niastella</taxon>
    </lineage>
</organism>
<dbReference type="InterPro" id="IPR016518">
    <property type="entry name" value="Alpha-L-fucosidase"/>
</dbReference>
<gene>
    <name evidence="4" type="ORF">A4R26_25430</name>
</gene>
<evidence type="ECO:0000313" key="4">
    <source>
        <dbReference type="EMBL" id="OQP56697.1"/>
    </source>
</evidence>
<evidence type="ECO:0000313" key="5">
    <source>
        <dbReference type="Proteomes" id="UP000192276"/>
    </source>
</evidence>
<proteinExistence type="predicted"/>
<keyword evidence="5" id="KW-1185">Reference proteome</keyword>
<feature type="domain" description="Glycosyl hydrolase family 95 N-terminal" evidence="1">
    <location>
        <begin position="31"/>
        <end position="284"/>
    </location>
</feature>
<evidence type="ECO:0000259" key="2">
    <source>
        <dbReference type="Pfam" id="PF21307"/>
    </source>
</evidence>
<sequence>MNKKLNALLVICFLLGVIPFAGIAQDHNEKLWYAAPAREWTEALPVGNGRLGGMVFGRVGEELIQLNESTLWSGGPVPEVINPDAVNHLPELRKVLLDGDFEKANALAKKIQGLFTESYMPLGDLLIKQQLSDTNTTAYYRDLDLKNAISTTRFTAGGVTYTRQVFSSAPDQVIVVRLSASKPGMLNLTVGAQSQLMPVIGTVGKNELVMKGYAPAHADPSYYNKNKNPIIWKDSTGEQCSGMRYEMIVKAVNTGGTVTADAGGMFIKNASEVVLYLSAATSFNGFDKCPDKDGKNEHQLAKGYLGKALKQSFASLLARHAADYQRFYKRVSFKIKDTTNANKNTSLPSDKRLEQYSGGAYDPGVEELYFNYGRYLLLSSSRPGGTPANLQGIWNKELRAPWSSNYTININTQMNYWPAEVTNLSETHLPLFDLMKDLAVTGKRTAKEFYGMNGWVAHHNTDIWATSNPVGNKGDGDPKWANWPQGGNWLCQHLWEHYSFTRDTPFLKNVAYPLMKGAAAFCLDWLVEKDGYLIMVPSTSPENDFKYGEGKTSGIGVATTMDMSIIWDLFTNLIEAGEVLGIDKDFRETLIAKKAKLYPLHIGAKGNLQEWDKDYEDVDPNHRHVSHLFGLHPGRQIAPVSTPGLAAAARKTLEIRGDEGTGWSKAWKINFWARLLDGNHAYSLVRQLLYYTGNSGTGFKRGGTYANFFDAHPPFQIDGNFGGTAGMAEMLLQSHLGELHLLPAIPDAWKEGSVSGLKARGNFEVAMNWKDHKLTTAAITSKVGGVCKVRTAAPVTIRSLNIKSKKDDHGYVLVFPAGKGQKYVVTAL</sequence>
<dbReference type="InterPro" id="IPR027414">
    <property type="entry name" value="GH95_N_dom"/>
</dbReference>
<dbReference type="SUPFAM" id="SSF48208">
    <property type="entry name" value="Six-hairpin glycosidases"/>
    <property type="match status" value="1"/>
</dbReference>
<dbReference type="STRING" id="550983.A4R26_25430"/>
<reference evidence="5" key="1">
    <citation type="submission" date="2016-04" db="EMBL/GenBank/DDBJ databases">
        <authorList>
            <person name="Chen L."/>
            <person name="Zhuang W."/>
            <person name="Wang G."/>
        </authorList>
    </citation>
    <scope>NUCLEOTIDE SEQUENCE [LARGE SCALE GENOMIC DNA]</scope>
    <source>
        <strain evidence="5">208</strain>
    </source>
</reference>
<dbReference type="OrthoDB" id="9768507at2"/>
<feature type="domain" description="Glycosyl hydrolase family 95 catalytic" evidence="3">
    <location>
        <begin position="313"/>
        <end position="731"/>
    </location>
</feature>
<dbReference type="InterPro" id="IPR008928">
    <property type="entry name" value="6-hairpin_glycosidase_sf"/>
</dbReference>